<dbReference type="Proteomes" id="UP000038083">
    <property type="component" value="Unassembled WGS sequence"/>
</dbReference>
<dbReference type="EMBL" id="CDOG01000011">
    <property type="protein sequence ID" value="CEN36482.1"/>
    <property type="molecule type" value="Genomic_DNA"/>
</dbReference>
<dbReference type="RefSeq" id="WP_018278497.1">
    <property type="nucleotide sequence ID" value="NZ_CDOF01000013.1"/>
</dbReference>
<proteinExistence type="predicted"/>
<evidence type="ECO:0000313" key="2">
    <source>
        <dbReference type="Proteomes" id="UP000038083"/>
    </source>
</evidence>
<reference evidence="1 2" key="1">
    <citation type="submission" date="2015-01" db="EMBL/GenBank/DDBJ databases">
        <authorList>
            <person name="MANFREDI Pablo"/>
        </authorList>
    </citation>
    <scope>NUCLEOTIDE SEQUENCE [LARGE SCALE GENOMIC DNA]</scope>
    <source>
        <strain evidence="1 2">Ccy74</strain>
    </source>
</reference>
<organism evidence="1 2">
    <name type="scientific">Capnocytophaga cynodegmi</name>
    <dbReference type="NCBI Taxonomy" id="28189"/>
    <lineage>
        <taxon>Bacteria</taxon>
        <taxon>Pseudomonadati</taxon>
        <taxon>Bacteroidota</taxon>
        <taxon>Flavobacteriia</taxon>
        <taxon>Flavobacteriales</taxon>
        <taxon>Flavobacteriaceae</taxon>
        <taxon>Capnocytophaga</taxon>
    </lineage>
</organism>
<dbReference type="AlphaFoldDB" id="A0A0B7HEZ2"/>
<accession>A0A0B7HEZ2</accession>
<protein>
    <submittedName>
        <fullName evidence="1">Uncharacterized protein</fullName>
    </submittedName>
</protein>
<dbReference type="OrthoDB" id="6225685at2"/>
<evidence type="ECO:0000313" key="1">
    <source>
        <dbReference type="EMBL" id="CEN36482.1"/>
    </source>
</evidence>
<sequence>MNNVKKKIRKIYFLNGNTTEITYQKPKRIITEEYDLHGNITLHRIEEVIDGKFVVSPKSKIFENQYNIWNKLSNVKVFQNQKMIRQESFFYHHFSQKYISIISEDNRIEKEVYCGSGKIIRKESYTLGETNEAKIVEYKYDELHDTIIAIEYSNNGNLIGYENFEYDDNKKLISWKKEYRSAEDITKEFAYYEQGQKIMHKIECLDKENHTLYKKSFHYFKREENIMECVEYDDGEVTKYERTKKKKGKKEIKNRTVYMCVSDNDDTNEFFYFLENVDYENGVVVRQCTQKFDTENRLIERKITEQNGDYYLKTYQYNNPSGNPSERKRATYNSDEQIISTEMIEKYLETYDDTGNLIKKTHIKTDGITTSIEEEHIQYYP</sequence>
<name>A0A0B7HEZ2_9FLAO</name>
<gene>
    <name evidence="1" type="ORF">CCYN74_190023</name>
</gene>